<feature type="signal peptide" evidence="2">
    <location>
        <begin position="1"/>
        <end position="26"/>
    </location>
</feature>
<sequence>MRIMKPIVACLVVVVLLNSSFEEAKGKNFYTAPPAAPPRACLPLLLHRLGIANNILKLYSDQEFDKCCKKVGLHIYSSVTILMVFSMANFKQIVEKKESKRKFYVSAIVGSMYLGGGAFNIGLKRRFCFL</sequence>
<proteinExistence type="predicted"/>
<dbReference type="AlphaFoldDB" id="A0A565BLW7"/>
<dbReference type="EMBL" id="CABITT030000004">
    <property type="protein sequence ID" value="VVB01853.1"/>
    <property type="molecule type" value="Genomic_DNA"/>
</dbReference>
<dbReference type="Proteomes" id="UP000489600">
    <property type="component" value="Unassembled WGS sequence"/>
</dbReference>
<evidence type="ECO:0000256" key="1">
    <source>
        <dbReference type="SAM" id="Phobius"/>
    </source>
</evidence>
<feature type="transmembrane region" description="Helical" evidence="1">
    <location>
        <begin position="73"/>
        <end position="91"/>
    </location>
</feature>
<comment type="caution">
    <text evidence="3">The sequence shown here is derived from an EMBL/GenBank/DDBJ whole genome shotgun (WGS) entry which is preliminary data.</text>
</comment>
<keyword evidence="1" id="KW-0472">Membrane</keyword>
<keyword evidence="1" id="KW-0812">Transmembrane</keyword>
<keyword evidence="1" id="KW-1133">Transmembrane helix</keyword>
<evidence type="ECO:0000256" key="2">
    <source>
        <dbReference type="SAM" id="SignalP"/>
    </source>
</evidence>
<organism evidence="3 4">
    <name type="scientific">Arabis nemorensis</name>
    <dbReference type="NCBI Taxonomy" id="586526"/>
    <lineage>
        <taxon>Eukaryota</taxon>
        <taxon>Viridiplantae</taxon>
        <taxon>Streptophyta</taxon>
        <taxon>Embryophyta</taxon>
        <taxon>Tracheophyta</taxon>
        <taxon>Spermatophyta</taxon>
        <taxon>Magnoliopsida</taxon>
        <taxon>eudicotyledons</taxon>
        <taxon>Gunneridae</taxon>
        <taxon>Pentapetalae</taxon>
        <taxon>rosids</taxon>
        <taxon>malvids</taxon>
        <taxon>Brassicales</taxon>
        <taxon>Brassicaceae</taxon>
        <taxon>Arabideae</taxon>
        <taxon>Arabis</taxon>
    </lineage>
</organism>
<feature type="chain" id="PRO_5021883126" evidence="2">
    <location>
        <begin position="27"/>
        <end position="130"/>
    </location>
</feature>
<evidence type="ECO:0000313" key="3">
    <source>
        <dbReference type="EMBL" id="VVB01853.1"/>
    </source>
</evidence>
<gene>
    <name evidence="3" type="ORF">ANE_LOCUS12297</name>
</gene>
<keyword evidence="4" id="KW-1185">Reference proteome</keyword>
<feature type="transmembrane region" description="Helical" evidence="1">
    <location>
        <begin position="103"/>
        <end position="123"/>
    </location>
</feature>
<reference evidence="3" key="1">
    <citation type="submission" date="2019-07" db="EMBL/GenBank/DDBJ databases">
        <authorList>
            <person name="Dittberner H."/>
        </authorList>
    </citation>
    <scope>NUCLEOTIDE SEQUENCE [LARGE SCALE GENOMIC DNA]</scope>
</reference>
<keyword evidence="2" id="KW-0732">Signal</keyword>
<protein>
    <submittedName>
        <fullName evidence="3">Uncharacterized protein</fullName>
    </submittedName>
</protein>
<name>A0A565BLW7_9BRAS</name>
<accession>A0A565BLW7</accession>
<evidence type="ECO:0000313" key="4">
    <source>
        <dbReference type="Proteomes" id="UP000489600"/>
    </source>
</evidence>